<keyword evidence="11" id="KW-1185">Reference proteome</keyword>
<feature type="transmembrane region" description="Helical" evidence="7">
    <location>
        <begin position="64"/>
        <end position="85"/>
    </location>
</feature>
<keyword evidence="6 7" id="KW-0472">Membrane</keyword>
<dbReference type="InterPro" id="IPR017871">
    <property type="entry name" value="ABC_transporter-like_CS"/>
</dbReference>
<organism evidence="10 11">
    <name type="scientific">Nonomuraea spiralis</name>
    <dbReference type="NCBI Taxonomy" id="46182"/>
    <lineage>
        <taxon>Bacteria</taxon>
        <taxon>Bacillati</taxon>
        <taxon>Actinomycetota</taxon>
        <taxon>Actinomycetes</taxon>
        <taxon>Streptosporangiales</taxon>
        <taxon>Streptosporangiaceae</taxon>
        <taxon>Nonomuraea</taxon>
    </lineage>
</organism>
<reference evidence="10 11" key="1">
    <citation type="submission" date="2024-09" db="EMBL/GenBank/DDBJ databases">
        <authorList>
            <person name="Sun Q."/>
            <person name="Mori K."/>
        </authorList>
    </citation>
    <scope>NUCLEOTIDE SEQUENCE [LARGE SCALE GENOMIC DNA]</scope>
    <source>
        <strain evidence="10 11">CCM 3426</strain>
    </source>
</reference>
<evidence type="ECO:0000313" key="10">
    <source>
        <dbReference type="EMBL" id="MFB9206806.1"/>
    </source>
</evidence>
<gene>
    <name evidence="10" type="ORF">ACFFV7_36845</name>
</gene>
<dbReference type="SUPFAM" id="SSF52540">
    <property type="entry name" value="P-loop containing nucleoside triphosphate hydrolases"/>
    <property type="match status" value="1"/>
</dbReference>
<dbReference type="InterPro" id="IPR003439">
    <property type="entry name" value="ABC_transporter-like_ATP-bd"/>
</dbReference>
<dbReference type="PROSITE" id="PS50893">
    <property type="entry name" value="ABC_TRANSPORTER_2"/>
    <property type="match status" value="1"/>
</dbReference>
<dbReference type="SMART" id="SM00382">
    <property type="entry name" value="AAA"/>
    <property type="match status" value="1"/>
</dbReference>
<dbReference type="PANTHER" id="PTHR24221:SF646">
    <property type="entry name" value="HAEMOLYSIN SECRETION ATP-BINDING PROTEIN"/>
    <property type="match status" value="1"/>
</dbReference>
<dbReference type="PROSITE" id="PS50929">
    <property type="entry name" value="ABC_TM1F"/>
    <property type="match status" value="1"/>
</dbReference>
<comment type="subcellular location">
    <subcellularLocation>
        <location evidence="1">Cell membrane</location>
        <topology evidence="1">Multi-pass membrane protein</topology>
    </subcellularLocation>
</comment>
<dbReference type="InterPro" id="IPR011527">
    <property type="entry name" value="ABC1_TM_dom"/>
</dbReference>
<evidence type="ECO:0000256" key="5">
    <source>
        <dbReference type="ARBA" id="ARBA00022989"/>
    </source>
</evidence>
<dbReference type="InterPro" id="IPR003593">
    <property type="entry name" value="AAA+_ATPase"/>
</dbReference>
<dbReference type="PANTHER" id="PTHR24221">
    <property type="entry name" value="ATP-BINDING CASSETTE SUB-FAMILY B"/>
    <property type="match status" value="1"/>
</dbReference>
<feature type="transmembrane region" description="Helical" evidence="7">
    <location>
        <begin position="140"/>
        <end position="162"/>
    </location>
</feature>
<accession>A0ABV5IQK9</accession>
<evidence type="ECO:0000259" key="9">
    <source>
        <dbReference type="PROSITE" id="PS50929"/>
    </source>
</evidence>
<feature type="domain" description="ABC transmembrane type-1" evidence="9">
    <location>
        <begin position="34"/>
        <end position="311"/>
    </location>
</feature>
<feature type="domain" description="ABC transporter" evidence="8">
    <location>
        <begin position="345"/>
        <end position="589"/>
    </location>
</feature>
<dbReference type="Proteomes" id="UP001589647">
    <property type="component" value="Unassembled WGS sequence"/>
</dbReference>
<dbReference type="InterPro" id="IPR039421">
    <property type="entry name" value="Type_1_exporter"/>
</dbReference>
<keyword evidence="4 10" id="KW-0067">ATP-binding</keyword>
<dbReference type="Gene3D" id="3.40.50.300">
    <property type="entry name" value="P-loop containing nucleotide triphosphate hydrolases"/>
    <property type="match status" value="1"/>
</dbReference>
<keyword evidence="3" id="KW-0547">Nucleotide-binding</keyword>
<evidence type="ECO:0000256" key="6">
    <source>
        <dbReference type="ARBA" id="ARBA00023136"/>
    </source>
</evidence>
<name>A0ABV5IQK9_9ACTN</name>
<keyword evidence="2 7" id="KW-0812">Transmembrane</keyword>
<dbReference type="EMBL" id="JBHMEI010000040">
    <property type="protein sequence ID" value="MFB9206806.1"/>
    <property type="molecule type" value="Genomic_DNA"/>
</dbReference>
<feature type="transmembrane region" description="Helical" evidence="7">
    <location>
        <begin position="29"/>
        <end position="52"/>
    </location>
</feature>
<dbReference type="SUPFAM" id="SSF90123">
    <property type="entry name" value="ABC transporter transmembrane region"/>
    <property type="match status" value="1"/>
</dbReference>
<comment type="caution">
    <text evidence="10">The sequence shown here is derived from an EMBL/GenBank/DDBJ whole genome shotgun (WGS) entry which is preliminary data.</text>
</comment>
<feature type="transmembrane region" description="Helical" evidence="7">
    <location>
        <begin position="168"/>
        <end position="187"/>
    </location>
</feature>
<dbReference type="Gene3D" id="1.20.1560.10">
    <property type="entry name" value="ABC transporter type 1, transmembrane domain"/>
    <property type="match status" value="1"/>
</dbReference>
<evidence type="ECO:0000256" key="4">
    <source>
        <dbReference type="ARBA" id="ARBA00022840"/>
    </source>
</evidence>
<proteinExistence type="predicted"/>
<evidence type="ECO:0000259" key="8">
    <source>
        <dbReference type="PROSITE" id="PS50893"/>
    </source>
</evidence>
<dbReference type="RefSeq" id="WP_189653400.1">
    <property type="nucleotide sequence ID" value="NZ_BMRC01000040.1"/>
</dbReference>
<evidence type="ECO:0000256" key="1">
    <source>
        <dbReference type="ARBA" id="ARBA00004651"/>
    </source>
</evidence>
<feature type="transmembrane region" description="Helical" evidence="7">
    <location>
        <begin position="253"/>
        <end position="275"/>
    </location>
</feature>
<evidence type="ECO:0000313" key="11">
    <source>
        <dbReference type="Proteomes" id="UP001589647"/>
    </source>
</evidence>
<dbReference type="InterPro" id="IPR027417">
    <property type="entry name" value="P-loop_NTPase"/>
</dbReference>
<evidence type="ECO:0000256" key="7">
    <source>
        <dbReference type="SAM" id="Phobius"/>
    </source>
</evidence>
<protein>
    <submittedName>
        <fullName evidence="10">ABC transporter ATP-binding protein</fullName>
    </submittedName>
</protein>
<dbReference type="GO" id="GO:0005524">
    <property type="term" value="F:ATP binding"/>
    <property type="evidence" value="ECO:0007669"/>
    <property type="project" value="UniProtKB-KW"/>
</dbReference>
<evidence type="ECO:0000256" key="2">
    <source>
        <dbReference type="ARBA" id="ARBA00022692"/>
    </source>
</evidence>
<dbReference type="PROSITE" id="PS00211">
    <property type="entry name" value="ABC_TRANSPORTER_1"/>
    <property type="match status" value="1"/>
</dbReference>
<keyword evidence="5 7" id="KW-1133">Transmembrane helix</keyword>
<sequence length="599" mass="63960">MTHDVPPGVLRLAGRAVTVWGLAWRAAPFAAVCSVFAVIAGGTMPVAAAWCTKLILDGLAGGRAVLVPTIMLGVVGLVAALLPHLTEYTDGRLRRGMDLLTRERLFTSVNAFVGLGPFENPRFRDRLRLAEQAGTGAANLILAPGLSLVRGLVTLAGFVAALTALSPVMTAIVLLSALPSLGVQLSLSRRKVRLAWQVSPAMRRQIFYADLLTEVEPAKEVRLFGLGTYLRDRLLGEIRAVNRQEQALERRALAGHGLLALLGAAIGGAGLIWAIAGGRLGVGDVAVFAAAVAGVQGALSGGVTQLARLHQALLVFSHYRAVVSAVPDLPVRLPPRPLPTLRSGIELRDVWFRYGEEQSWVLRGVDLTIPHGACVALVGLNGAGKSTLVKLLCRFYDPSRGAVRWDGTDLRDADPAELRSRLTAVFQDYVAYDFTAAENISLGSLGASPEQVRTAARLAGVDTALERLPYGYDTLLSNRFLDATEAAGVVLSGGQWQRLAVARALIRGERDLLILDEPSAGLDAEAEHAIHRRLREHRAGRTSLLISHRLSAVKDADLIVVLAEGRIAEQGTHTTLMAAGGEYARLFTLQASGYAIEIH</sequence>
<evidence type="ECO:0000256" key="3">
    <source>
        <dbReference type="ARBA" id="ARBA00022741"/>
    </source>
</evidence>
<dbReference type="Pfam" id="PF00005">
    <property type="entry name" value="ABC_tran"/>
    <property type="match status" value="1"/>
</dbReference>
<dbReference type="InterPro" id="IPR036640">
    <property type="entry name" value="ABC1_TM_sf"/>
</dbReference>